<dbReference type="PANTHER" id="PTHR36566:SF1">
    <property type="entry name" value="PYRIDINIUM-3,5-BISTHIOCARBOXYLIC ACID MONONUCLEOTIDE NICKEL INSERTION PROTEIN"/>
    <property type="match status" value="1"/>
</dbReference>
<organism evidence="2 3">
    <name type="scientific">Pseudo-nitzschia multistriata</name>
    <dbReference type="NCBI Taxonomy" id="183589"/>
    <lineage>
        <taxon>Eukaryota</taxon>
        <taxon>Sar</taxon>
        <taxon>Stramenopiles</taxon>
        <taxon>Ochrophyta</taxon>
        <taxon>Bacillariophyta</taxon>
        <taxon>Bacillariophyceae</taxon>
        <taxon>Bacillariophycidae</taxon>
        <taxon>Bacillariales</taxon>
        <taxon>Bacillariaceae</taxon>
        <taxon>Pseudo-nitzschia</taxon>
    </lineage>
</organism>
<reference evidence="2 3" key="1">
    <citation type="submission" date="2019-01" db="EMBL/GenBank/DDBJ databases">
        <authorList>
            <person name="Ferrante I. M."/>
        </authorList>
    </citation>
    <scope>NUCLEOTIDE SEQUENCE [LARGE SCALE GENOMIC DNA]</scope>
    <source>
        <strain evidence="2 3">B856</strain>
    </source>
</reference>
<evidence type="ECO:0000256" key="1">
    <source>
        <dbReference type="ARBA" id="ARBA00022596"/>
    </source>
</evidence>
<evidence type="ECO:0000313" key="3">
    <source>
        <dbReference type="Proteomes" id="UP000291116"/>
    </source>
</evidence>
<gene>
    <name evidence="2" type="ORF">PSNMU_V1.4_AUG-EV-PASAV3_0081280</name>
</gene>
<evidence type="ECO:0000313" key="2">
    <source>
        <dbReference type="EMBL" id="VEU41161.1"/>
    </source>
</evidence>
<dbReference type="OrthoDB" id="44529at2759"/>
<dbReference type="PANTHER" id="PTHR36566">
    <property type="entry name" value="NICKEL INSERTION PROTEIN-RELATED"/>
    <property type="match status" value="1"/>
</dbReference>
<proteinExistence type="predicted"/>
<dbReference type="Proteomes" id="UP000291116">
    <property type="component" value="Unassembled WGS sequence"/>
</dbReference>
<dbReference type="AlphaFoldDB" id="A0A448ZGQ1"/>
<dbReference type="Gene3D" id="3.10.20.300">
    <property type="entry name" value="mk0293 like domain"/>
    <property type="match status" value="1"/>
</dbReference>
<dbReference type="Gene3D" id="3.30.70.1380">
    <property type="entry name" value="Transcriptional regulatory protein pf0864 domain like"/>
    <property type="match status" value="1"/>
</dbReference>
<sequence length="196" mass="21219">MESAPTNLATTSSGGSLPLFETDSVAHLETNLDDATGESLAFAIEVLLDHGAIDAWIAPIVMKKGRPAHTLHCLCKDTINGGEDNPTITKLLELMFLHTPTLGVRIQRGIQRAKLKRSVVSVATPFPNTVRKGRVDVKVSSFKDGRVVRTKAEFDHCREIAIEEGVGIQTVAEAAIKAYHENHIERLESSVSGKGL</sequence>
<dbReference type="Pfam" id="PF01969">
    <property type="entry name" value="Ni_insertion"/>
    <property type="match status" value="1"/>
</dbReference>
<evidence type="ECO:0008006" key="4">
    <source>
        <dbReference type="Google" id="ProtNLM"/>
    </source>
</evidence>
<keyword evidence="1" id="KW-0533">Nickel</keyword>
<dbReference type="InterPro" id="IPR002822">
    <property type="entry name" value="Ni_insertion"/>
</dbReference>
<dbReference type="EMBL" id="CAACVS010000335">
    <property type="protein sequence ID" value="VEU41161.1"/>
    <property type="molecule type" value="Genomic_DNA"/>
</dbReference>
<accession>A0A448ZGQ1</accession>
<keyword evidence="3" id="KW-1185">Reference proteome</keyword>
<protein>
    <recommendedName>
        <fullName evidence="4">DUF111 domain-containing protein</fullName>
    </recommendedName>
</protein>
<name>A0A448ZGQ1_9STRA</name>